<organism evidence="2 3">
    <name type="scientific">Nonomuraea cavernae</name>
    <dbReference type="NCBI Taxonomy" id="2045107"/>
    <lineage>
        <taxon>Bacteria</taxon>
        <taxon>Bacillati</taxon>
        <taxon>Actinomycetota</taxon>
        <taxon>Actinomycetes</taxon>
        <taxon>Streptosporangiales</taxon>
        <taxon>Streptosporangiaceae</taxon>
        <taxon>Nonomuraea</taxon>
    </lineage>
</organism>
<dbReference type="InterPro" id="IPR023808">
    <property type="entry name" value="Nitrile_Hydratase_acc_put"/>
</dbReference>
<reference evidence="2" key="2">
    <citation type="submission" date="2020-09" db="EMBL/GenBank/DDBJ databases">
        <authorList>
            <person name="Sun Q."/>
            <person name="Zhou Y."/>
        </authorList>
    </citation>
    <scope>NUCLEOTIDE SEQUENCE</scope>
    <source>
        <strain evidence="2">CGMCC 4.7368</strain>
    </source>
</reference>
<dbReference type="RefSeq" id="WP_189128443.1">
    <property type="nucleotide sequence ID" value="NZ_BMNH01000035.1"/>
</dbReference>
<keyword evidence="3" id="KW-1185">Reference proteome</keyword>
<dbReference type="SUPFAM" id="SSF50090">
    <property type="entry name" value="Electron transport accessory proteins"/>
    <property type="match status" value="1"/>
</dbReference>
<dbReference type="AlphaFoldDB" id="A0A917ZFJ4"/>
<dbReference type="NCBIfam" id="TIGR03889">
    <property type="entry name" value="nitrile_acc"/>
    <property type="match status" value="1"/>
</dbReference>
<name>A0A917ZFJ4_9ACTN</name>
<evidence type="ECO:0000313" key="3">
    <source>
        <dbReference type="Proteomes" id="UP000646523"/>
    </source>
</evidence>
<dbReference type="Proteomes" id="UP000646523">
    <property type="component" value="Unassembled WGS sequence"/>
</dbReference>
<reference evidence="2" key="1">
    <citation type="journal article" date="2014" name="Int. J. Syst. Evol. Microbiol.">
        <title>Complete genome sequence of Corynebacterium casei LMG S-19264T (=DSM 44701T), isolated from a smear-ripened cheese.</title>
        <authorList>
            <consortium name="US DOE Joint Genome Institute (JGI-PGF)"/>
            <person name="Walter F."/>
            <person name="Albersmeier A."/>
            <person name="Kalinowski J."/>
            <person name="Ruckert C."/>
        </authorList>
    </citation>
    <scope>NUCLEOTIDE SEQUENCE</scope>
    <source>
        <strain evidence="2">CGMCC 4.7368</strain>
    </source>
</reference>
<dbReference type="Gene3D" id="1.10.472.20">
    <property type="entry name" value="Nitrile hydratase, beta subunit"/>
    <property type="match status" value="1"/>
</dbReference>
<protein>
    <recommendedName>
        <fullName evidence="1">Nitrile hydratase beta subunit-like N-terminal domain-containing protein</fullName>
    </recommendedName>
</protein>
<proteinExistence type="predicted"/>
<sequence>MEPTVVINDMAEAADAPPRSNGELVFEAPWQGRVFGIAVALQERQAIGWNDFRDRLVQAITEGETGGEAYYESWLKALDSILVDSDHIDAAELEQRTRDYLNGERDEIF</sequence>
<dbReference type="InterPro" id="IPR042262">
    <property type="entry name" value="CN_hydtase_beta_C"/>
</dbReference>
<dbReference type="EMBL" id="BMNH01000035">
    <property type="protein sequence ID" value="GGO81084.1"/>
    <property type="molecule type" value="Genomic_DNA"/>
</dbReference>
<dbReference type="InterPro" id="IPR008990">
    <property type="entry name" value="Elect_transpt_acc-like_dom_sf"/>
</dbReference>
<evidence type="ECO:0000313" key="2">
    <source>
        <dbReference type="EMBL" id="GGO81084.1"/>
    </source>
</evidence>
<dbReference type="Pfam" id="PF21006">
    <property type="entry name" value="NHase_beta_N"/>
    <property type="match status" value="1"/>
</dbReference>
<accession>A0A917ZFJ4</accession>
<comment type="caution">
    <text evidence="2">The sequence shown here is derived from an EMBL/GenBank/DDBJ whole genome shotgun (WGS) entry which is preliminary data.</text>
</comment>
<feature type="domain" description="Nitrile hydratase beta subunit-like N-terminal" evidence="1">
    <location>
        <begin position="22"/>
        <end position="104"/>
    </location>
</feature>
<gene>
    <name evidence="2" type="ORF">GCM10012289_69220</name>
</gene>
<evidence type="ECO:0000259" key="1">
    <source>
        <dbReference type="Pfam" id="PF21006"/>
    </source>
</evidence>
<dbReference type="InterPro" id="IPR049054">
    <property type="entry name" value="CN_hydtase_beta-like_N"/>
</dbReference>